<organism evidence="1 2">
    <name type="scientific">Natronoarchaeum mannanilyticum</name>
    <dbReference type="NCBI Taxonomy" id="926360"/>
    <lineage>
        <taxon>Archaea</taxon>
        <taxon>Methanobacteriati</taxon>
        <taxon>Methanobacteriota</taxon>
        <taxon>Stenosarchaea group</taxon>
        <taxon>Halobacteria</taxon>
        <taxon>Halobacteriales</taxon>
        <taxon>Natronoarchaeaceae</taxon>
    </lineage>
</organism>
<protein>
    <recommendedName>
        <fullName evidence="3">Halobacterial output domain-containing protein</fullName>
    </recommendedName>
</protein>
<evidence type="ECO:0000313" key="1">
    <source>
        <dbReference type="EMBL" id="GAA0678830.1"/>
    </source>
</evidence>
<proteinExistence type="predicted"/>
<gene>
    <name evidence="1" type="ORF">GCM10009020_29020</name>
</gene>
<evidence type="ECO:0008006" key="3">
    <source>
        <dbReference type="Google" id="ProtNLM"/>
    </source>
</evidence>
<name>A0AAV3TD64_9EURY</name>
<accession>A0AAV3TD64</accession>
<dbReference type="Proteomes" id="UP001500420">
    <property type="component" value="Unassembled WGS sequence"/>
</dbReference>
<dbReference type="EMBL" id="BAAADV010000007">
    <property type="protein sequence ID" value="GAA0678830.1"/>
    <property type="molecule type" value="Genomic_DNA"/>
</dbReference>
<keyword evidence="2" id="KW-1185">Reference proteome</keyword>
<sequence>MDDDTHRFMVKVQVQQRNHGALRSIEVLDEDSTAAFVDTQDWRLETLSVESHVRETLDLPQLDETTQVGYVDVHPDTLEWSFTPTNDSLVS</sequence>
<reference evidence="1 2" key="1">
    <citation type="journal article" date="2019" name="Int. J. Syst. Evol. Microbiol.">
        <title>The Global Catalogue of Microorganisms (GCM) 10K type strain sequencing project: providing services to taxonomists for standard genome sequencing and annotation.</title>
        <authorList>
            <consortium name="The Broad Institute Genomics Platform"/>
            <consortium name="The Broad Institute Genome Sequencing Center for Infectious Disease"/>
            <person name="Wu L."/>
            <person name="Ma J."/>
        </authorList>
    </citation>
    <scope>NUCLEOTIDE SEQUENCE [LARGE SCALE GENOMIC DNA]</scope>
    <source>
        <strain evidence="1 2">JCM 16328</strain>
    </source>
</reference>
<dbReference type="AlphaFoldDB" id="A0AAV3TD64"/>
<comment type="caution">
    <text evidence="1">The sequence shown here is derived from an EMBL/GenBank/DDBJ whole genome shotgun (WGS) entry which is preliminary data.</text>
</comment>
<dbReference type="RefSeq" id="WP_343774774.1">
    <property type="nucleotide sequence ID" value="NZ_BAAADV010000007.1"/>
</dbReference>
<evidence type="ECO:0000313" key="2">
    <source>
        <dbReference type="Proteomes" id="UP001500420"/>
    </source>
</evidence>